<feature type="binding site" evidence="5">
    <location>
        <position position="42"/>
    </location>
    <ligand>
        <name>dimethylallyl diphosphate</name>
        <dbReference type="ChEBI" id="CHEBI:57623"/>
    </ligand>
</feature>
<feature type="binding site" evidence="5">
    <location>
        <position position="225"/>
    </location>
    <ligand>
        <name>(2E)-4-hydroxy-3-methylbut-2-enyl diphosphate</name>
        <dbReference type="ChEBI" id="CHEBI:128753"/>
    </ligand>
</feature>
<feature type="binding site" evidence="5">
    <location>
        <position position="224"/>
    </location>
    <ligand>
        <name>dimethylallyl diphosphate</name>
        <dbReference type="ChEBI" id="CHEBI:57623"/>
    </ligand>
</feature>
<feature type="binding site" evidence="5">
    <location>
        <position position="223"/>
    </location>
    <ligand>
        <name>(2E)-4-hydroxy-3-methylbut-2-enyl diphosphate</name>
        <dbReference type="ChEBI" id="CHEBI:128753"/>
    </ligand>
</feature>
<dbReference type="HAMAP" id="MF_00191">
    <property type="entry name" value="IspH"/>
    <property type="match status" value="1"/>
</dbReference>
<keyword evidence="5 6" id="KW-0560">Oxidoreductase</keyword>
<feature type="binding site" evidence="5">
    <location>
        <position position="42"/>
    </location>
    <ligand>
        <name>isopentenyl diphosphate</name>
        <dbReference type="ChEBI" id="CHEBI:128769"/>
    </ligand>
</feature>
<evidence type="ECO:0000256" key="1">
    <source>
        <dbReference type="ARBA" id="ARBA00022485"/>
    </source>
</evidence>
<dbReference type="CDD" id="cd13944">
    <property type="entry name" value="lytB_ispH"/>
    <property type="match status" value="1"/>
</dbReference>
<evidence type="ECO:0000256" key="3">
    <source>
        <dbReference type="ARBA" id="ARBA00023004"/>
    </source>
</evidence>
<feature type="binding site" evidence="5">
    <location>
        <position position="223"/>
    </location>
    <ligand>
        <name>isopentenyl diphosphate</name>
        <dbReference type="ChEBI" id="CHEBI:128769"/>
    </ligand>
</feature>
<name>A0ABR7GCR5_9FIRM</name>
<feature type="binding site" evidence="5">
    <location>
        <position position="225"/>
    </location>
    <ligand>
        <name>dimethylallyl diphosphate</name>
        <dbReference type="ChEBI" id="CHEBI:57623"/>
    </ligand>
</feature>
<keyword evidence="3 5" id="KW-0408">Iron</keyword>
<comment type="catalytic activity">
    <reaction evidence="5">
        <text>dimethylallyl diphosphate + 2 oxidized [2Fe-2S]-[ferredoxin] + H2O = (2E)-4-hydroxy-3-methylbut-2-enyl diphosphate + 2 reduced [2Fe-2S]-[ferredoxin] + 2 H(+)</text>
        <dbReference type="Rhea" id="RHEA:24825"/>
        <dbReference type="Rhea" id="RHEA-COMP:10000"/>
        <dbReference type="Rhea" id="RHEA-COMP:10001"/>
        <dbReference type="ChEBI" id="CHEBI:15377"/>
        <dbReference type="ChEBI" id="CHEBI:15378"/>
        <dbReference type="ChEBI" id="CHEBI:33737"/>
        <dbReference type="ChEBI" id="CHEBI:33738"/>
        <dbReference type="ChEBI" id="CHEBI:57623"/>
        <dbReference type="ChEBI" id="CHEBI:128753"/>
        <dbReference type="EC" id="1.17.7.4"/>
    </reaction>
</comment>
<feature type="binding site" evidence="5">
    <location>
        <position position="99"/>
    </location>
    <ligand>
        <name>[4Fe-4S] cluster</name>
        <dbReference type="ChEBI" id="CHEBI:49883"/>
    </ligand>
</feature>
<reference evidence="6 7" key="1">
    <citation type="submission" date="2020-08" db="EMBL/GenBank/DDBJ databases">
        <title>Genome public.</title>
        <authorList>
            <person name="Liu C."/>
            <person name="Sun Q."/>
        </authorList>
    </citation>
    <scope>NUCLEOTIDE SEQUENCE [LARGE SCALE GENOMIC DNA]</scope>
    <source>
        <strain evidence="6 7">NSJ-9</strain>
    </source>
</reference>
<keyword evidence="5" id="KW-0414">Isoprene biosynthesis</keyword>
<organism evidence="6 7">
    <name type="scientific">Roseburia lenta</name>
    <dbReference type="NCBI Taxonomy" id="2763061"/>
    <lineage>
        <taxon>Bacteria</taxon>
        <taxon>Bacillati</taxon>
        <taxon>Bacillota</taxon>
        <taxon>Clostridia</taxon>
        <taxon>Lachnospirales</taxon>
        <taxon>Lachnospiraceae</taxon>
        <taxon>Roseburia</taxon>
    </lineage>
</organism>
<accession>A0ABR7GCR5</accession>
<comment type="catalytic activity">
    <reaction evidence="5">
        <text>isopentenyl diphosphate + 2 oxidized [2Fe-2S]-[ferredoxin] + H2O = (2E)-4-hydroxy-3-methylbut-2-enyl diphosphate + 2 reduced [2Fe-2S]-[ferredoxin] + 2 H(+)</text>
        <dbReference type="Rhea" id="RHEA:24488"/>
        <dbReference type="Rhea" id="RHEA-COMP:10000"/>
        <dbReference type="Rhea" id="RHEA-COMP:10001"/>
        <dbReference type="ChEBI" id="CHEBI:15377"/>
        <dbReference type="ChEBI" id="CHEBI:15378"/>
        <dbReference type="ChEBI" id="CHEBI:33737"/>
        <dbReference type="ChEBI" id="CHEBI:33738"/>
        <dbReference type="ChEBI" id="CHEBI:128753"/>
        <dbReference type="ChEBI" id="CHEBI:128769"/>
        <dbReference type="EC" id="1.17.7.4"/>
    </reaction>
</comment>
<dbReference type="Gene3D" id="3.40.1010.20">
    <property type="entry name" value="4-hydroxy-3-methylbut-2-enyl diphosphate reductase, catalytic domain"/>
    <property type="match status" value="2"/>
</dbReference>
<feature type="binding site" evidence="5">
    <location>
        <position position="167"/>
    </location>
    <ligand>
        <name>(2E)-4-hydroxy-3-methylbut-2-enyl diphosphate</name>
        <dbReference type="ChEBI" id="CHEBI:128753"/>
    </ligand>
</feature>
<dbReference type="NCBIfam" id="NF002187">
    <property type="entry name" value="PRK01045.1-1"/>
    <property type="match status" value="1"/>
</dbReference>
<feature type="binding site" evidence="5">
    <location>
        <position position="224"/>
    </location>
    <ligand>
        <name>(2E)-4-hydroxy-3-methylbut-2-enyl diphosphate</name>
        <dbReference type="ChEBI" id="CHEBI:128753"/>
    </ligand>
</feature>
<feature type="binding site" evidence="5">
    <location>
        <position position="195"/>
    </location>
    <ligand>
        <name>[4Fe-4S] cluster</name>
        <dbReference type="ChEBI" id="CHEBI:49883"/>
    </ligand>
</feature>
<feature type="binding site" evidence="5">
    <location>
        <position position="267"/>
    </location>
    <ligand>
        <name>dimethylallyl diphosphate</name>
        <dbReference type="ChEBI" id="CHEBI:57623"/>
    </ligand>
</feature>
<feature type="active site" description="Proton donor" evidence="5">
    <location>
        <position position="129"/>
    </location>
</feature>
<gene>
    <name evidence="5 6" type="primary">ispH</name>
    <name evidence="6" type="ORF">H8R94_01090</name>
</gene>
<dbReference type="EMBL" id="JACOPG010000001">
    <property type="protein sequence ID" value="MBC5685219.1"/>
    <property type="molecule type" value="Genomic_DNA"/>
</dbReference>
<keyword evidence="7" id="KW-1185">Reference proteome</keyword>
<comment type="caution">
    <text evidence="6">The sequence shown here is derived from an EMBL/GenBank/DDBJ whole genome shotgun (WGS) entry which is preliminary data.</text>
</comment>
<dbReference type="GO" id="GO:0051745">
    <property type="term" value="F:4-hydroxy-3-methylbut-2-enyl diphosphate reductase activity"/>
    <property type="evidence" value="ECO:0007669"/>
    <property type="project" value="UniProtKB-EC"/>
</dbReference>
<feature type="binding site" evidence="5">
    <location>
        <position position="127"/>
    </location>
    <ligand>
        <name>isopentenyl diphosphate</name>
        <dbReference type="ChEBI" id="CHEBI:128769"/>
    </ligand>
</feature>
<dbReference type="PANTHER" id="PTHR30426">
    <property type="entry name" value="4-HYDROXY-3-METHYLBUT-2-ENYL DIPHOSPHATE REDUCTASE"/>
    <property type="match status" value="1"/>
</dbReference>
<evidence type="ECO:0000313" key="6">
    <source>
        <dbReference type="EMBL" id="MBC5685219.1"/>
    </source>
</evidence>
<dbReference type="PANTHER" id="PTHR30426:SF0">
    <property type="entry name" value="4-HYDROXY-3-METHYLBUT-2-ENYL DIPHOSPHATE REDUCTASE"/>
    <property type="match status" value="1"/>
</dbReference>
<feature type="binding site" evidence="5">
    <location>
        <position position="42"/>
    </location>
    <ligand>
        <name>(2E)-4-hydroxy-3-methylbut-2-enyl diphosphate</name>
        <dbReference type="ChEBI" id="CHEBI:128753"/>
    </ligand>
</feature>
<protein>
    <recommendedName>
        <fullName evidence="5">4-hydroxy-3-methylbut-2-enyl diphosphate reductase</fullName>
        <shortName evidence="5">HMBPP reductase</shortName>
        <ecNumber evidence="5">1.17.7.4</ecNumber>
    </recommendedName>
</protein>
<feature type="binding site" evidence="5">
    <location>
        <position position="77"/>
    </location>
    <ligand>
        <name>dimethylallyl diphosphate</name>
        <dbReference type="ChEBI" id="CHEBI:57623"/>
    </ligand>
</feature>
<dbReference type="InterPro" id="IPR003451">
    <property type="entry name" value="LytB/IspH"/>
</dbReference>
<feature type="binding site" evidence="5">
    <location>
        <position position="223"/>
    </location>
    <ligand>
        <name>dimethylallyl diphosphate</name>
        <dbReference type="ChEBI" id="CHEBI:57623"/>
    </ligand>
</feature>
<feature type="binding site" evidence="5">
    <location>
        <position position="225"/>
    </location>
    <ligand>
        <name>isopentenyl diphosphate</name>
        <dbReference type="ChEBI" id="CHEBI:128769"/>
    </ligand>
</feature>
<feature type="binding site" evidence="5">
    <location>
        <position position="77"/>
    </location>
    <ligand>
        <name>(2E)-4-hydroxy-3-methylbut-2-enyl diphosphate</name>
        <dbReference type="ChEBI" id="CHEBI:128753"/>
    </ligand>
</feature>
<feature type="binding site" evidence="5">
    <location>
        <position position="12"/>
    </location>
    <ligand>
        <name>[4Fe-4S] cluster</name>
        <dbReference type="ChEBI" id="CHEBI:49883"/>
    </ligand>
</feature>
<evidence type="ECO:0000313" key="7">
    <source>
        <dbReference type="Proteomes" id="UP000643810"/>
    </source>
</evidence>
<comment type="function">
    <text evidence="5">Catalyzes the conversion of 1-hydroxy-2-methyl-2-(E)-butenyl 4-diphosphate (HMBPP) into a mixture of isopentenyl diphosphate (IPP) and dimethylallyl diphosphate (DMAPP). Acts in the terminal step of the DOXP/MEP pathway for isoprenoid precursor biosynthesis.</text>
</comment>
<feature type="binding site" evidence="5">
    <location>
        <position position="267"/>
    </location>
    <ligand>
        <name>(2E)-4-hydroxy-3-methylbut-2-enyl diphosphate</name>
        <dbReference type="ChEBI" id="CHEBI:128753"/>
    </ligand>
</feature>
<dbReference type="Pfam" id="PF02401">
    <property type="entry name" value="LYTB"/>
    <property type="match status" value="1"/>
</dbReference>
<feature type="binding site" evidence="5">
    <location>
        <position position="224"/>
    </location>
    <ligand>
        <name>isopentenyl diphosphate</name>
        <dbReference type="ChEBI" id="CHEBI:128769"/>
    </ligand>
</feature>
<evidence type="ECO:0000256" key="4">
    <source>
        <dbReference type="ARBA" id="ARBA00023014"/>
    </source>
</evidence>
<keyword evidence="4 5" id="KW-0411">Iron-sulfur</keyword>
<feature type="binding site" evidence="5">
    <location>
        <position position="127"/>
    </location>
    <ligand>
        <name>dimethylallyl diphosphate</name>
        <dbReference type="ChEBI" id="CHEBI:57623"/>
    </ligand>
</feature>
<dbReference type="Proteomes" id="UP000643810">
    <property type="component" value="Unassembled WGS sequence"/>
</dbReference>
<evidence type="ECO:0000256" key="5">
    <source>
        <dbReference type="HAMAP-Rule" id="MF_00191"/>
    </source>
</evidence>
<comment type="cofactor">
    <cofactor evidence="5">
        <name>[4Fe-4S] cluster</name>
        <dbReference type="ChEBI" id="CHEBI:49883"/>
    </cofactor>
    <text evidence="5">Binds 1 [4Fe-4S] cluster per subunit.</text>
</comment>
<dbReference type="RefSeq" id="WP_186853630.1">
    <property type="nucleotide sequence ID" value="NZ_JACOPG010000001.1"/>
</dbReference>
<feature type="binding site" evidence="5">
    <location>
        <position position="77"/>
    </location>
    <ligand>
        <name>isopentenyl diphosphate</name>
        <dbReference type="ChEBI" id="CHEBI:128769"/>
    </ligand>
</feature>
<dbReference type="EC" id="1.17.7.4" evidence="5"/>
<comment type="similarity">
    <text evidence="5">Belongs to the IspH family.</text>
</comment>
<comment type="pathway">
    <text evidence="5">Isoprenoid biosynthesis; dimethylallyl diphosphate biosynthesis; dimethylallyl diphosphate from (2E)-4-hydroxy-3-methylbutenyl diphosphate: step 1/1.</text>
</comment>
<dbReference type="NCBIfam" id="TIGR00216">
    <property type="entry name" value="ispH_lytB"/>
    <property type="match status" value="1"/>
</dbReference>
<feature type="binding site" evidence="5">
    <location>
        <position position="127"/>
    </location>
    <ligand>
        <name>(2E)-4-hydroxy-3-methylbut-2-enyl diphosphate</name>
        <dbReference type="ChEBI" id="CHEBI:128753"/>
    </ligand>
</feature>
<evidence type="ECO:0000256" key="2">
    <source>
        <dbReference type="ARBA" id="ARBA00022723"/>
    </source>
</evidence>
<feature type="binding site" evidence="5">
    <location>
        <position position="267"/>
    </location>
    <ligand>
        <name>isopentenyl diphosphate</name>
        <dbReference type="ChEBI" id="CHEBI:128769"/>
    </ligand>
</feature>
<dbReference type="Gene3D" id="3.40.50.11270">
    <property type="match status" value="1"/>
</dbReference>
<comment type="pathway">
    <text evidence="5">Isoprenoid biosynthesis; isopentenyl diphosphate biosynthesis via DXP pathway; isopentenyl diphosphate from 1-deoxy-D-xylulose 5-phosphate: step 6/6.</text>
</comment>
<keyword evidence="1 5" id="KW-0004">4Fe-4S</keyword>
<sequence>MKVTLAKSAGFCFGVKRAVDMVYEQIEDAKEGPIYTYGPIIHNEEVVKELAEKGVRVIAEDEDLHGLEPGTVIIRSHGVGRKVKEDLENAGFTIVDATCPFVQKIHRYVAKYAEEGYFVLIVGSESHPEVQGIVGWMPNDSYAVISTPQDLEDLALAGEKICIVSQTTFNYNKFQELVEIIRKKGYDILVLNTICNATEERQSEAATIARDVDAMIVIGGKHSSNTQKLFEICKKECQDTYYIQTKEDLDLSVLQSISNVGITAGASTPNKIIEEVQKICQK</sequence>
<proteinExistence type="inferred from homology"/>
<keyword evidence="2 5" id="KW-0479">Metal-binding</keyword>